<reference evidence="6" key="1">
    <citation type="submission" date="2019-04" db="EMBL/GenBank/DDBJ databases">
        <title>Genome sequence of Pseudomonas putida 1290, an auxin catabolizing strain.</title>
        <authorList>
            <person name="Laird T.S."/>
            <person name="Leveau J.H.J."/>
        </authorList>
    </citation>
    <scope>NUCLEOTIDE SEQUENCE [LARGE SCALE GENOMIC DNA]</scope>
    <source>
        <strain evidence="6">1290</strain>
    </source>
</reference>
<dbReference type="NCBIfam" id="TIGR01730">
    <property type="entry name" value="RND_mfp"/>
    <property type="match status" value="1"/>
</dbReference>
<proteinExistence type="inferred from homology"/>
<dbReference type="Proteomes" id="UP000298551">
    <property type="component" value="Chromosome"/>
</dbReference>
<accession>A0A4D6XDZ7</accession>
<dbReference type="InterPro" id="IPR058792">
    <property type="entry name" value="Beta-barrel_RND_2"/>
</dbReference>
<feature type="domain" description="CzcB-like barrel-sandwich hybrid" evidence="4">
    <location>
        <begin position="78"/>
        <end position="223"/>
    </location>
</feature>
<evidence type="ECO:0000313" key="6">
    <source>
        <dbReference type="Proteomes" id="UP000298551"/>
    </source>
</evidence>
<dbReference type="SUPFAM" id="SSF111369">
    <property type="entry name" value="HlyD-like secretion proteins"/>
    <property type="match status" value="1"/>
</dbReference>
<evidence type="ECO:0000256" key="2">
    <source>
        <dbReference type="SAM" id="MobiDB-lite"/>
    </source>
</evidence>
<feature type="region of interest" description="Disordered" evidence="2">
    <location>
        <begin position="364"/>
        <end position="388"/>
    </location>
</feature>
<comment type="similarity">
    <text evidence="1">Belongs to the membrane fusion protein (MFP) (TC 8.A.1) family.</text>
</comment>
<dbReference type="Gene3D" id="2.40.30.170">
    <property type="match status" value="1"/>
</dbReference>
<dbReference type="Pfam" id="PF25973">
    <property type="entry name" value="BSH_CzcB"/>
    <property type="match status" value="1"/>
</dbReference>
<dbReference type="Gene3D" id="1.10.287.470">
    <property type="entry name" value="Helix hairpin bin"/>
    <property type="match status" value="1"/>
</dbReference>
<dbReference type="GO" id="GO:1990281">
    <property type="term" value="C:efflux pump complex"/>
    <property type="evidence" value="ECO:0007669"/>
    <property type="project" value="TreeGrafter"/>
</dbReference>
<evidence type="ECO:0000259" key="3">
    <source>
        <dbReference type="Pfam" id="PF25954"/>
    </source>
</evidence>
<dbReference type="InterPro" id="IPR058647">
    <property type="entry name" value="BSH_CzcB-like"/>
</dbReference>
<dbReference type="Gene3D" id="2.40.420.20">
    <property type="match status" value="1"/>
</dbReference>
<feature type="domain" description="CusB-like beta-barrel" evidence="3">
    <location>
        <begin position="231"/>
        <end position="300"/>
    </location>
</feature>
<evidence type="ECO:0000259" key="4">
    <source>
        <dbReference type="Pfam" id="PF25973"/>
    </source>
</evidence>
<organism evidence="5 6">
    <name type="scientific">Pseudomonas putida</name>
    <name type="common">Arthrobacter siderocapsulatus</name>
    <dbReference type="NCBI Taxonomy" id="303"/>
    <lineage>
        <taxon>Bacteria</taxon>
        <taxon>Pseudomonadati</taxon>
        <taxon>Pseudomonadota</taxon>
        <taxon>Gammaproteobacteria</taxon>
        <taxon>Pseudomonadales</taxon>
        <taxon>Pseudomonadaceae</taxon>
        <taxon>Pseudomonas</taxon>
    </lineage>
</organism>
<dbReference type="GO" id="GO:0015562">
    <property type="term" value="F:efflux transmembrane transporter activity"/>
    <property type="evidence" value="ECO:0007669"/>
    <property type="project" value="TreeGrafter"/>
</dbReference>
<sequence length="388" mass="41137">MPSQFVPDRRRLKLVGGAGLCLAALVVVFGVHARQRQAADVQAWTEGRALPAVVTISPMMNAAGETLSLPAHLQAWNMAKVNARVSGYLKHWQVDIGTQVLAGQPLAEIDSPELDQQLAQAKARLAQHQASAALAESTSQRWQHLFASHSVSRQEVDEKVAAAAVAGADAQAAEADYARLKDLAAYKVIRAPFTGTITARHAQVGQLIKADSDNATSLFDIADNRRLRLYVPVPQNYASQILPGMRVQLSVPERPGQHYTAALLGTSTAVDQGSGTLLAQYAVDNAAGALLPGDYASASIMLRADPNAVSIPSSALIFRAQGPQVAVLDAQSRAHLRSIHIAQDLGSKLIVDRGLGLRDEVVDNPPDALRDNDAVRSVTPGGAHAPSV</sequence>
<gene>
    <name evidence="5" type="ORF">E6B08_16635</name>
</gene>
<protein>
    <submittedName>
        <fullName evidence="5">Efflux RND transporter periplasmic adaptor subunit</fullName>
    </submittedName>
</protein>
<dbReference type="RefSeq" id="WP_136915053.1">
    <property type="nucleotide sequence ID" value="NZ_CP039371.1"/>
</dbReference>
<dbReference type="InterPro" id="IPR006143">
    <property type="entry name" value="RND_pump_MFP"/>
</dbReference>
<evidence type="ECO:0000313" key="5">
    <source>
        <dbReference type="EMBL" id="QCI12900.1"/>
    </source>
</evidence>
<name>A0A4D6XDZ7_PSEPU</name>
<dbReference type="PANTHER" id="PTHR30469">
    <property type="entry name" value="MULTIDRUG RESISTANCE PROTEIN MDTA"/>
    <property type="match status" value="1"/>
</dbReference>
<dbReference type="EMBL" id="CP039371">
    <property type="protein sequence ID" value="QCI12900.1"/>
    <property type="molecule type" value="Genomic_DNA"/>
</dbReference>
<dbReference type="AlphaFoldDB" id="A0A4D6XDZ7"/>
<dbReference type="PANTHER" id="PTHR30469:SF37">
    <property type="entry name" value="RAGD PROTEIN"/>
    <property type="match status" value="1"/>
</dbReference>
<dbReference type="OrthoDB" id="9806939at2"/>
<dbReference type="Pfam" id="PF25954">
    <property type="entry name" value="Beta-barrel_RND_2"/>
    <property type="match status" value="1"/>
</dbReference>
<dbReference type="Gene3D" id="2.40.50.100">
    <property type="match status" value="1"/>
</dbReference>
<evidence type="ECO:0000256" key="1">
    <source>
        <dbReference type="ARBA" id="ARBA00009477"/>
    </source>
</evidence>